<dbReference type="Proteomes" id="UP000803884">
    <property type="component" value="Unassembled WGS sequence"/>
</dbReference>
<evidence type="ECO:0000313" key="8">
    <source>
        <dbReference type="EMBL" id="KAL1582350.1"/>
    </source>
</evidence>
<name>A0AB34KFM6_9PEZI</name>
<feature type="transmembrane region" description="Helical" evidence="6">
    <location>
        <begin position="208"/>
        <end position="228"/>
    </location>
</feature>
<keyword evidence="2 6" id="KW-0812">Transmembrane</keyword>
<dbReference type="Pfam" id="PF20684">
    <property type="entry name" value="Fung_rhodopsin"/>
    <property type="match status" value="1"/>
</dbReference>
<protein>
    <recommendedName>
        <fullName evidence="7">Rhodopsin domain-containing protein</fullName>
    </recommendedName>
</protein>
<sequence>MTDPGGRGDRILAVFIFFLVLCTIACALRAFTRIKIQKAFGWDDRLALLAWMSFVAFSASAITGIYYGAGQHVADIQPPSNVEIALKYWWLCPILLITSNIIIKASIGVMLLRLSVQKVHRILVCVSLAVLQTYNVFFLFLFLLQCQPVDYFWKKAAGGVGSCINPRIISIAYYGYSAIACVTDWIFATLPAFFVWQLQISGREKASVILILATGALASMATIARIPYISQRENTDDFLHSTIELAVWSDCELGLALTAVCCATLRPLFRAIFPPSACTSGDPVADGASQRAILPPQVSAPDQAQQRRYRASCPDFENVEMGEVRQAPDFGTITMVWHPKTPRLNEANDDAGSSHSSANVINHKVSFYRSEDVADATNEFSQQQNRPRSDV</sequence>
<dbReference type="InterPro" id="IPR052337">
    <property type="entry name" value="SAT4-like"/>
</dbReference>
<organism evidence="8 9">
    <name type="scientific">Cladosporium halotolerans</name>
    <dbReference type="NCBI Taxonomy" id="1052096"/>
    <lineage>
        <taxon>Eukaryota</taxon>
        <taxon>Fungi</taxon>
        <taxon>Dikarya</taxon>
        <taxon>Ascomycota</taxon>
        <taxon>Pezizomycotina</taxon>
        <taxon>Dothideomycetes</taxon>
        <taxon>Dothideomycetidae</taxon>
        <taxon>Cladosporiales</taxon>
        <taxon>Cladosporiaceae</taxon>
        <taxon>Cladosporium</taxon>
    </lineage>
</organism>
<dbReference type="PANTHER" id="PTHR33048">
    <property type="entry name" value="PTH11-LIKE INTEGRAL MEMBRANE PROTEIN (AFU_ORTHOLOGUE AFUA_5G11245)"/>
    <property type="match status" value="1"/>
</dbReference>
<evidence type="ECO:0000259" key="7">
    <source>
        <dbReference type="Pfam" id="PF20684"/>
    </source>
</evidence>
<dbReference type="PANTHER" id="PTHR33048:SF96">
    <property type="entry name" value="INTEGRAL MEMBRANE PROTEIN"/>
    <property type="match status" value="1"/>
</dbReference>
<comment type="subcellular location">
    <subcellularLocation>
        <location evidence="1">Membrane</location>
        <topology evidence="1">Multi-pass membrane protein</topology>
    </subcellularLocation>
</comment>
<dbReference type="EMBL" id="JAAQHG020000053">
    <property type="protein sequence ID" value="KAL1582350.1"/>
    <property type="molecule type" value="Genomic_DNA"/>
</dbReference>
<evidence type="ECO:0000256" key="5">
    <source>
        <dbReference type="ARBA" id="ARBA00038359"/>
    </source>
</evidence>
<feature type="transmembrane region" description="Helical" evidence="6">
    <location>
        <begin position="12"/>
        <end position="34"/>
    </location>
</feature>
<dbReference type="InterPro" id="IPR049326">
    <property type="entry name" value="Rhodopsin_dom_fungi"/>
</dbReference>
<reference evidence="8 9" key="1">
    <citation type="journal article" date="2020" name="Microbiol. Resour. Announc.">
        <title>Draft Genome Sequence of a Cladosporium Species Isolated from the Mesophotic Ascidian Didemnum maculosum.</title>
        <authorList>
            <person name="Gioti A."/>
            <person name="Siaperas R."/>
            <person name="Nikolaivits E."/>
            <person name="Le Goff G."/>
            <person name="Ouazzani J."/>
            <person name="Kotoulas G."/>
            <person name="Topakas E."/>
        </authorList>
    </citation>
    <scope>NUCLEOTIDE SEQUENCE [LARGE SCALE GENOMIC DNA]</scope>
    <source>
        <strain evidence="8 9">TM138-S3</strain>
    </source>
</reference>
<feature type="transmembrane region" description="Helical" evidence="6">
    <location>
        <begin position="174"/>
        <end position="196"/>
    </location>
</feature>
<keyword evidence="3 6" id="KW-1133">Transmembrane helix</keyword>
<feature type="transmembrane region" description="Helical" evidence="6">
    <location>
        <begin position="88"/>
        <end position="111"/>
    </location>
</feature>
<proteinExistence type="inferred from homology"/>
<evidence type="ECO:0000256" key="3">
    <source>
        <dbReference type="ARBA" id="ARBA00022989"/>
    </source>
</evidence>
<comment type="caution">
    <text evidence="8">The sequence shown here is derived from an EMBL/GenBank/DDBJ whole genome shotgun (WGS) entry which is preliminary data.</text>
</comment>
<keyword evidence="9" id="KW-1185">Reference proteome</keyword>
<feature type="transmembrane region" description="Helical" evidence="6">
    <location>
        <begin position="123"/>
        <end position="144"/>
    </location>
</feature>
<dbReference type="AlphaFoldDB" id="A0AB34KFM6"/>
<dbReference type="GO" id="GO:0016020">
    <property type="term" value="C:membrane"/>
    <property type="evidence" value="ECO:0007669"/>
    <property type="project" value="UniProtKB-SubCell"/>
</dbReference>
<accession>A0AB34KFM6</accession>
<dbReference type="RefSeq" id="XP_069225457.1">
    <property type="nucleotide sequence ID" value="XM_069377580.1"/>
</dbReference>
<gene>
    <name evidence="8" type="ORF">WHR41_08976</name>
</gene>
<keyword evidence="4 6" id="KW-0472">Membrane</keyword>
<evidence type="ECO:0000256" key="1">
    <source>
        <dbReference type="ARBA" id="ARBA00004141"/>
    </source>
</evidence>
<evidence type="ECO:0000256" key="6">
    <source>
        <dbReference type="SAM" id="Phobius"/>
    </source>
</evidence>
<dbReference type="GeneID" id="96010418"/>
<evidence type="ECO:0000256" key="4">
    <source>
        <dbReference type="ARBA" id="ARBA00023136"/>
    </source>
</evidence>
<feature type="domain" description="Rhodopsin" evidence="7">
    <location>
        <begin position="28"/>
        <end position="270"/>
    </location>
</feature>
<feature type="transmembrane region" description="Helical" evidence="6">
    <location>
        <begin position="46"/>
        <end position="68"/>
    </location>
</feature>
<evidence type="ECO:0000313" key="9">
    <source>
        <dbReference type="Proteomes" id="UP000803884"/>
    </source>
</evidence>
<evidence type="ECO:0000256" key="2">
    <source>
        <dbReference type="ARBA" id="ARBA00022692"/>
    </source>
</evidence>
<comment type="similarity">
    <text evidence="5">Belongs to the SAT4 family.</text>
</comment>